<reference evidence="1 2" key="1">
    <citation type="submission" date="2015-10" db="EMBL/GenBank/DDBJ databases">
        <title>Mycobacterium gordonae draft genome assembly.</title>
        <authorList>
            <person name="Ustinova V."/>
            <person name="Smirnova T."/>
            <person name="Blagodatskikh K."/>
            <person name="Varlamov D."/>
            <person name="Larionova E."/>
            <person name="Chernousova L."/>
        </authorList>
    </citation>
    <scope>NUCLEOTIDE SEQUENCE [LARGE SCALE GENOMIC DNA]</scope>
    <source>
        <strain evidence="1 2">CTRI 14-8773</strain>
    </source>
</reference>
<accession>A0A0Q2LI00</accession>
<proteinExistence type="predicted"/>
<dbReference type="EMBL" id="LKTM01000377">
    <property type="protein sequence ID" value="KQH75410.1"/>
    <property type="molecule type" value="Genomic_DNA"/>
</dbReference>
<dbReference type="AlphaFoldDB" id="A0A0Q2LI00"/>
<dbReference type="Proteomes" id="UP000051677">
    <property type="component" value="Unassembled WGS sequence"/>
</dbReference>
<evidence type="ECO:0000313" key="2">
    <source>
        <dbReference type="Proteomes" id="UP000051677"/>
    </source>
</evidence>
<organism evidence="1 2">
    <name type="scientific">Mycobacterium gordonae</name>
    <dbReference type="NCBI Taxonomy" id="1778"/>
    <lineage>
        <taxon>Bacteria</taxon>
        <taxon>Bacillati</taxon>
        <taxon>Actinomycetota</taxon>
        <taxon>Actinomycetes</taxon>
        <taxon>Mycobacteriales</taxon>
        <taxon>Mycobacteriaceae</taxon>
        <taxon>Mycobacterium</taxon>
    </lineage>
</organism>
<comment type="caution">
    <text evidence="1">The sequence shown here is derived from an EMBL/GenBank/DDBJ whole genome shotgun (WGS) entry which is preliminary data.</text>
</comment>
<name>A0A0Q2LI00_MYCGO</name>
<protein>
    <submittedName>
        <fullName evidence="1">Uncharacterized protein</fullName>
    </submittedName>
</protein>
<evidence type="ECO:0000313" key="1">
    <source>
        <dbReference type="EMBL" id="KQH75410.1"/>
    </source>
</evidence>
<sequence length="222" mass="24225">MPIAASFNDEFDTRWFGWVNPADKAVRAARALGDEVSAVATTWAWPSGYLTDHPAVGEIATGVAPSGLDSPASELLASRSHRLQTVDAALYASVKAADESMLRDYCRELVRRLAFSCIDDELSPVAQSVARALVGRQWPRVEEWAALGAEYDTAVILAGAQRPGLDGLENPDQMFSYAKLFVHCRRLEALLCWERYGGDLADVVYAAWVCGVRLALSEFVAT</sequence>
<gene>
    <name evidence="1" type="ORF">AO501_23220</name>
</gene>